<reference evidence="2" key="1">
    <citation type="submission" date="2021-01" db="EMBL/GenBank/DDBJ databases">
        <authorList>
            <consortium name="Aspergillus chevalieri M1 genome sequencing consortium"/>
            <person name="Kazuki M."/>
            <person name="Futagami T."/>
        </authorList>
    </citation>
    <scope>NUCLEOTIDE SEQUENCE</scope>
    <source>
        <strain evidence="2">M1</strain>
    </source>
</reference>
<gene>
    <name evidence="2" type="ORF">ACHE_11677S</name>
</gene>
<organism evidence="2 3">
    <name type="scientific">Aspergillus chevalieri</name>
    <name type="common">Eurotium chevalieri</name>
    <dbReference type="NCBI Taxonomy" id="182096"/>
    <lineage>
        <taxon>Eukaryota</taxon>
        <taxon>Fungi</taxon>
        <taxon>Dikarya</taxon>
        <taxon>Ascomycota</taxon>
        <taxon>Pezizomycotina</taxon>
        <taxon>Eurotiomycetes</taxon>
        <taxon>Eurotiomycetidae</taxon>
        <taxon>Eurotiales</taxon>
        <taxon>Aspergillaceae</taxon>
        <taxon>Aspergillus</taxon>
        <taxon>Aspergillus subgen. Aspergillus</taxon>
    </lineage>
</organism>
<feature type="region of interest" description="Disordered" evidence="1">
    <location>
        <begin position="343"/>
        <end position="491"/>
    </location>
</feature>
<evidence type="ECO:0000256" key="1">
    <source>
        <dbReference type="SAM" id="MobiDB-lite"/>
    </source>
</evidence>
<reference evidence="2" key="2">
    <citation type="submission" date="2021-02" db="EMBL/GenBank/DDBJ databases">
        <title>Aspergillus chevalieri M1 genome sequence.</title>
        <authorList>
            <person name="Kadooka C."/>
            <person name="Mori K."/>
            <person name="Futagami T."/>
        </authorList>
    </citation>
    <scope>NUCLEOTIDE SEQUENCE</scope>
    <source>
        <strain evidence="2">M1</strain>
    </source>
</reference>
<feature type="compositionally biased region" description="Basic residues" evidence="1">
    <location>
        <begin position="464"/>
        <end position="473"/>
    </location>
</feature>
<evidence type="ECO:0000313" key="3">
    <source>
        <dbReference type="Proteomes" id="UP000637239"/>
    </source>
</evidence>
<dbReference type="Proteomes" id="UP000637239">
    <property type="component" value="Chromosome 1"/>
</dbReference>
<feature type="compositionally biased region" description="Polar residues" evidence="1">
    <location>
        <begin position="555"/>
        <end position="566"/>
    </location>
</feature>
<dbReference type="KEGG" id="ache:ACHE_11677S"/>
<feature type="compositionally biased region" description="Polar residues" evidence="1">
    <location>
        <begin position="104"/>
        <end position="124"/>
    </location>
</feature>
<feature type="compositionally biased region" description="Polar residues" evidence="1">
    <location>
        <begin position="24"/>
        <end position="36"/>
    </location>
</feature>
<feature type="compositionally biased region" description="Basic and acidic residues" evidence="1">
    <location>
        <begin position="669"/>
        <end position="683"/>
    </location>
</feature>
<proteinExistence type="predicted"/>
<feature type="region of interest" description="Disordered" evidence="1">
    <location>
        <begin position="22"/>
        <end position="58"/>
    </location>
</feature>
<dbReference type="InterPro" id="IPR018853">
    <property type="entry name" value="DUF2457"/>
</dbReference>
<accession>A0A7R7ZJ51</accession>
<dbReference type="GeneID" id="66978634"/>
<sequence>MAHFRGGDRPFSSIHKIVKMLLSPHSSNKPASQDTTDMAEDVDEPPDHRFLPSVPMHGHDDDALVYVKSPSVPESLLTRALKNSPELSPTEPHPSYGHRVSFRSYPQSNVSGVSTAELTSDGGMTTSPSLSNTPSPPAPSHLTGRRPSTTTNKNAAADPSECTVEANLGRKRCISFACGRKAEGQQKPQQQQPQSSTPPKLIAQNKDSEPTPTEPVKRKTTLTFVCPSRNPEPARERSPVRKTAFRSRPRCSPAPIARRASQPGKEPSAPVAIPQTESTQELTPTDRRGVPTRGLGKFEESEATRFHEFASSVEEDDEWVAKAGEYTNKITLSDCMKKENAIRKLGEEAEQEALEDEDEFDDDDEDEDDDDDSADEDEDASTVNDSDTDDGNESDNEAGFADSDDSDAASDYEFWAPSTTTAATSPQTIDIPRQSLDRRVSNASYDSPFDNEKRNWPPALTGKPGRRSSKTPRMRPGTPNLPDSTDFVCGTLDEDRPLEAAYKSCMEQRRLSKQVVIPQDIDPSFPTSDPEDQDEDEEDEVEESVVDEAFRGRSSAAQSQRTSPRLSPSKRMVSPPPKRMVSPPPPRQGRSSPKRLRSPPPPAMKLKLPSPIDGRPSEEVPVMHPQGVNISELVQRPSVTRTKSLPRTPNPFFASLEEWRPRWTGIDDSSDHEGSRTREVHTRGPIDIVEGLEKKRQKRKEKFWRQHCRRAAKEQMVRRPIPGKGAERMKELGLEVAERCRAYGVGENAQLVLSV</sequence>
<feature type="region of interest" description="Disordered" evidence="1">
    <location>
        <begin position="181"/>
        <end position="301"/>
    </location>
</feature>
<feature type="compositionally biased region" description="Low complexity" evidence="1">
    <location>
        <begin position="185"/>
        <end position="200"/>
    </location>
</feature>
<protein>
    <submittedName>
        <fullName evidence="2">Uncharacterized protein</fullName>
    </submittedName>
</protein>
<feature type="compositionally biased region" description="Acidic residues" evidence="1">
    <location>
        <begin position="348"/>
        <end position="410"/>
    </location>
</feature>
<feature type="compositionally biased region" description="Polar residues" evidence="1">
    <location>
        <begin position="637"/>
        <end position="647"/>
    </location>
</feature>
<evidence type="ECO:0000313" key="2">
    <source>
        <dbReference type="EMBL" id="BCR84275.1"/>
    </source>
</evidence>
<feature type="compositionally biased region" description="Low complexity" evidence="1">
    <location>
        <begin position="416"/>
        <end position="426"/>
    </location>
</feature>
<name>A0A7R7ZJ51_ASPCH</name>
<dbReference type="RefSeq" id="XP_043132797.1">
    <property type="nucleotide sequence ID" value="XM_043276272.1"/>
</dbReference>
<dbReference type="EMBL" id="AP024416">
    <property type="protein sequence ID" value="BCR84275.1"/>
    <property type="molecule type" value="Genomic_DNA"/>
</dbReference>
<feature type="region of interest" description="Disordered" evidence="1">
    <location>
        <begin position="664"/>
        <end position="683"/>
    </location>
</feature>
<dbReference type="Pfam" id="PF10446">
    <property type="entry name" value="DUF2457"/>
    <property type="match status" value="1"/>
</dbReference>
<dbReference type="AlphaFoldDB" id="A0A7R7ZJ51"/>
<feature type="compositionally biased region" description="Pro residues" evidence="1">
    <location>
        <begin position="574"/>
        <end position="587"/>
    </location>
</feature>
<feature type="region of interest" description="Disordered" evidence="1">
    <location>
        <begin position="77"/>
        <end position="164"/>
    </location>
</feature>
<feature type="compositionally biased region" description="Acidic residues" evidence="1">
    <location>
        <begin position="529"/>
        <end position="546"/>
    </location>
</feature>
<keyword evidence="3" id="KW-1185">Reference proteome</keyword>
<feature type="region of interest" description="Disordered" evidence="1">
    <location>
        <begin position="513"/>
        <end position="652"/>
    </location>
</feature>